<sequence length="110" mass="11618">MDGGADVSHLEMAEVPDPAGEAQGDIQPLLLPQPKKMSLAGRGARPHRQAQGNVQPLPLPAAAVEVDELSWKAEPEEPSLTSEVQMGTEPIPPLDQDEAATPGNSVEPQR</sequence>
<accession>A0ABQ9GYY9</accession>
<evidence type="ECO:0000313" key="2">
    <source>
        <dbReference type="EMBL" id="KAJ8877261.1"/>
    </source>
</evidence>
<evidence type="ECO:0000256" key="1">
    <source>
        <dbReference type="SAM" id="MobiDB-lite"/>
    </source>
</evidence>
<gene>
    <name evidence="2" type="ORF">PR048_021715</name>
</gene>
<keyword evidence="3" id="KW-1185">Reference proteome</keyword>
<name>A0ABQ9GYY9_9NEOP</name>
<evidence type="ECO:0000313" key="3">
    <source>
        <dbReference type="Proteomes" id="UP001159363"/>
    </source>
</evidence>
<dbReference type="Proteomes" id="UP001159363">
    <property type="component" value="Chromosome 7"/>
</dbReference>
<dbReference type="EMBL" id="JARBHB010000008">
    <property type="protein sequence ID" value="KAJ8877261.1"/>
    <property type="molecule type" value="Genomic_DNA"/>
</dbReference>
<proteinExistence type="predicted"/>
<organism evidence="2 3">
    <name type="scientific">Dryococelus australis</name>
    <dbReference type="NCBI Taxonomy" id="614101"/>
    <lineage>
        <taxon>Eukaryota</taxon>
        <taxon>Metazoa</taxon>
        <taxon>Ecdysozoa</taxon>
        <taxon>Arthropoda</taxon>
        <taxon>Hexapoda</taxon>
        <taxon>Insecta</taxon>
        <taxon>Pterygota</taxon>
        <taxon>Neoptera</taxon>
        <taxon>Polyneoptera</taxon>
        <taxon>Phasmatodea</taxon>
        <taxon>Verophasmatodea</taxon>
        <taxon>Anareolatae</taxon>
        <taxon>Phasmatidae</taxon>
        <taxon>Eurycanthinae</taxon>
        <taxon>Dryococelus</taxon>
    </lineage>
</organism>
<protein>
    <submittedName>
        <fullName evidence="2">Uncharacterized protein</fullName>
    </submittedName>
</protein>
<comment type="caution">
    <text evidence="2">The sequence shown here is derived from an EMBL/GenBank/DDBJ whole genome shotgun (WGS) entry which is preliminary data.</text>
</comment>
<feature type="region of interest" description="Disordered" evidence="1">
    <location>
        <begin position="1"/>
        <end position="110"/>
    </location>
</feature>
<reference evidence="2 3" key="1">
    <citation type="submission" date="2023-02" db="EMBL/GenBank/DDBJ databases">
        <title>LHISI_Scaffold_Assembly.</title>
        <authorList>
            <person name="Stuart O.P."/>
            <person name="Cleave R."/>
            <person name="Magrath M.J.L."/>
            <person name="Mikheyev A.S."/>
        </authorList>
    </citation>
    <scope>NUCLEOTIDE SEQUENCE [LARGE SCALE GENOMIC DNA]</scope>
    <source>
        <strain evidence="2">Daus_M_001</strain>
        <tissue evidence="2">Leg muscle</tissue>
    </source>
</reference>